<sequence length="525" mass="59893">MPSAISPPSPSQQTKQGLLLVQPRLHNVSPSNASTFFRWTKLHFRDLLNVPDTGSGRVTHALRFCAPENDDQYTHDEKEGSLPKYMYTCVVSDIGYLKAEGYNGVSRKLNLEETRDLEKGEEGVGFREDGEGEAMVFDIVDAKFAVYEEMGSLAMEPSFQMLPTHLTTKSGKGPKSVMVAVHVDLPQATTTIDVDTVPKALQSSLFTLVKAAVPPVLKPYSSLYRWSGEDAQPEHHPLISKDGRGEWMITHRHQIRSLLSHASIFALGPRQKPRLYNMSSSPEEQTPLPKLDGNIFDVAPKTDWQKSITKRNALESPLLRMPRELRDLIWTFAFTQTIRPEAPQNSTFSPLVVCRQFYREAASLAHRFLIWSFSCQPSWEDFFWSLCENEKHKYKKSLIRSIQIGVDSTDLYMLAEREDPGYDVEEEKVEIAREDQGEYHHVTFRAFENLSHLELLLSATEVFGDSDDDDETEHDTIPPPNSTEINEAKENFTRTMRQKLPRVRVTYREFGNTSAMKKYLEEQDL</sequence>
<gene>
    <name evidence="2" type="ORF">GT037_006800</name>
</gene>
<reference evidence="2" key="2">
    <citation type="submission" date="2020-08" db="EMBL/GenBank/DDBJ databases">
        <title>Draft Genome Sequence of Cumin Blight Pathogen Alternaria burnsii.</title>
        <authorList>
            <person name="Feng Z."/>
        </authorList>
    </citation>
    <scope>NUCLEOTIDE SEQUENCE</scope>
    <source>
        <strain evidence="2">CBS107.38</strain>
    </source>
</reference>
<dbReference type="Proteomes" id="UP000596902">
    <property type="component" value="Unassembled WGS sequence"/>
</dbReference>
<protein>
    <submittedName>
        <fullName evidence="2">Uncharacterized protein</fullName>
    </submittedName>
</protein>
<evidence type="ECO:0000313" key="3">
    <source>
        <dbReference type="Proteomes" id="UP000596902"/>
    </source>
</evidence>
<dbReference type="GeneID" id="62205025"/>
<dbReference type="EMBL" id="JAAABM010000009">
    <property type="protein sequence ID" value="KAF7675037.1"/>
    <property type="molecule type" value="Genomic_DNA"/>
</dbReference>
<reference evidence="2" key="1">
    <citation type="submission" date="2020-01" db="EMBL/GenBank/DDBJ databases">
        <authorList>
            <person name="Feng Z.H.Z."/>
        </authorList>
    </citation>
    <scope>NUCLEOTIDE SEQUENCE</scope>
    <source>
        <strain evidence="2">CBS107.38</strain>
    </source>
</reference>
<feature type="region of interest" description="Disordered" evidence="1">
    <location>
        <begin position="464"/>
        <end position="493"/>
    </location>
</feature>
<accession>A0A8H7B0P8</accession>
<evidence type="ECO:0000313" key="2">
    <source>
        <dbReference type="EMBL" id="KAF7675037.1"/>
    </source>
</evidence>
<dbReference type="AlphaFoldDB" id="A0A8H7B0P8"/>
<organism evidence="2 3">
    <name type="scientific">Alternaria burnsii</name>
    <dbReference type="NCBI Taxonomy" id="1187904"/>
    <lineage>
        <taxon>Eukaryota</taxon>
        <taxon>Fungi</taxon>
        <taxon>Dikarya</taxon>
        <taxon>Ascomycota</taxon>
        <taxon>Pezizomycotina</taxon>
        <taxon>Dothideomycetes</taxon>
        <taxon>Pleosporomycetidae</taxon>
        <taxon>Pleosporales</taxon>
        <taxon>Pleosporineae</taxon>
        <taxon>Pleosporaceae</taxon>
        <taxon>Alternaria</taxon>
        <taxon>Alternaria sect. Alternaria</taxon>
    </lineage>
</organism>
<feature type="compositionally biased region" description="Acidic residues" evidence="1">
    <location>
        <begin position="464"/>
        <end position="473"/>
    </location>
</feature>
<proteinExistence type="predicted"/>
<evidence type="ECO:0000256" key="1">
    <source>
        <dbReference type="SAM" id="MobiDB-lite"/>
    </source>
</evidence>
<name>A0A8H7B0P8_9PLEO</name>
<comment type="caution">
    <text evidence="2">The sequence shown here is derived from an EMBL/GenBank/DDBJ whole genome shotgun (WGS) entry which is preliminary data.</text>
</comment>
<dbReference type="RefSeq" id="XP_038785319.1">
    <property type="nucleotide sequence ID" value="XM_038931847.1"/>
</dbReference>
<keyword evidence="3" id="KW-1185">Reference proteome</keyword>